<dbReference type="Proteomes" id="UP000198305">
    <property type="component" value="Unassembled WGS sequence"/>
</dbReference>
<keyword evidence="1" id="KW-1133">Transmembrane helix</keyword>
<accession>A0A238YG20</accession>
<organism evidence="2 3">
    <name type="scientific">Methylobacillus rhizosphaerae</name>
    <dbReference type="NCBI Taxonomy" id="551994"/>
    <lineage>
        <taxon>Bacteria</taxon>
        <taxon>Pseudomonadati</taxon>
        <taxon>Pseudomonadota</taxon>
        <taxon>Betaproteobacteria</taxon>
        <taxon>Nitrosomonadales</taxon>
        <taxon>Methylophilaceae</taxon>
        <taxon>Methylobacillus</taxon>
    </lineage>
</organism>
<keyword evidence="1" id="KW-0812">Transmembrane</keyword>
<feature type="transmembrane region" description="Helical" evidence="1">
    <location>
        <begin position="28"/>
        <end position="45"/>
    </location>
</feature>
<dbReference type="AlphaFoldDB" id="A0A238YG20"/>
<reference evidence="3" key="1">
    <citation type="submission" date="2017-06" db="EMBL/GenBank/DDBJ databases">
        <authorList>
            <person name="Varghese N."/>
            <person name="Submissions S."/>
        </authorList>
    </citation>
    <scope>NUCLEOTIDE SEQUENCE [LARGE SCALE GENOMIC DNA]</scope>
    <source>
        <strain evidence="3">Ca-68</strain>
    </source>
</reference>
<evidence type="ECO:0000313" key="2">
    <source>
        <dbReference type="EMBL" id="SNR70145.1"/>
    </source>
</evidence>
<gene>
    <name evidence="2" type="ORF">SAMN05192560_0578</name>
</gene>
<protein>
    <submittedName>
        <fullName evidence="2">Uncharacterized protein</fullName>
    </submittedName>
</protein>
<dbReference type="EMBL" id="FZOA01000002">
    <property type="protein sequence ID" value="SNR70145.1"/>
    <property type="molecule type" value="Genomic_DNA"/>
</dbReference>
<keyword evidence="3" id="KW-1185">Reference proteome</keyword>
<keyword evidence="1" id="KW-0472">Membrane</keyword>
<name>A0A238YG20_9PROT</name>
<evidence type="ECO:0000256" key="1">
    <source>
        <dbReference type="SAM" id="Phobius"/>
    </source>
</evidence>
<evidence type="ECO:0000313" key="3">
    <source>
        <dbReference type="Proteomes" id="UP000198305"/>
    </source>
</evidence>
<proteinExistence type="predicted"/>
<sequence>MPNKYKEIFNLSMATIVGTVAGLSLDNLGLGALIGITVGIVFSLFNRPDKG</sequence>